<feature type="region of interest" description="Disordered" evidence="1">
    <location>
        <begin position="151"/>
        <end position="171"/>
    </location>
</feature>
<evidence type="ECO:0000313" key="2">
    <source>
        <dbReference type="EMBL" id="KAJ7637420.1"/>
    </source>
</evidence>
<evidence type="ECO:0000313" key="3">
    <source>
        <dbReference type="Proteomes" id="UP001221757"/>
    </source>
</evidence>
<sequence length="171" mass="19291">IEHNPANWGKVTHAVEEALTQLRSKFKKAVRKHRSLKEKPKDRMLLPSADRKNIFQLAQDIAKGTQCEVNLLLCARVAFMRKSYIKDSSIKFWTTVDEDLVKIREKAGGDLKKVTKAFSHVLKTDRKQHGVDNYEIDEAVDTFQQDVDKMVETGTAGPAEGDDGPASDDDH</sequence>
<proteinExistence type="predicted"/>
<comment type="caution">
    <text evidence="2">The sequence shown here is derived from an EMBL/GenBank/DDBJ whole genome shotgun (WGS) entry which is preliminary data.</text>
</comment>
<dbReference type="EMBL" id="JARKIE010000460">
    <property type="protein sequence ID" value="KAJ7637420.1"/>
    <property type="molecule type" value="Genomic_DNA"/>
</dbReference>
<organism evidence="2 3">
    <name type="scientific">Mycena rosella</name>
    <name type="common">Pink bonnet</name>
    <name type="synonym">Agaricus rosellus</name>
    <dbReference type="NCBI Taxonomy" id="1033263"/>
    <lineage>
        <taxon>Eukaryota</taxon>
        <taxon>Fungi</taxon>
        <taxon>Dikarya</taxon>
        <taxon>Basidiomycota</taxon>
        <taxon>Agaricomycotina</taxon>
        <taxon>Agaricomycetes</taxon>
        <taxon>Agaricomycetidae</taxon>
        <taxon>Agaricales</taxon>
        <taxon>Marasmiineae</taxon>
        <taxon>Mycenaceae</taxon>
        <taxon>Mycena</taxon>
    </lineage>
</organism>
<dbReference type="AlphaFoldDB" id="A0AAD7C2Q4"/>
<keyword evidence="3" id="KW-1185">Reference proteome</keyword>
<reference evidence="2" key="1">
    <citation type="submission" date="2023-03" db="EMBL/GenBank/DDBJ databases">
        <title>Massive genome expansion in bonnet fungi (Mycena s.s.) driven by repeated elements and novel gene families across ecological guilds.</title>
        <authorList>
            <consortium name="Lawrence Berkeley National Laboratory"/>
            <person name="Harder C.B."/>
            <person name="Miyauchi S."/>
            <person name="Viragh M."/>
            <person name="Kuo A."/>
            <person name="Thoen E."/>
            <person name="Andreopoulos B."/>
            <person name="Lu D."/>
            <person name="Skrede I."/>
            <person name="Drula E."/>
            <person name="Henrissat B."/>
            <person name="Morin E."/>
            <person name="Kohler A."/>
            <person name="Barry K."/>
            <person name="LaButti K."/>
            <person name="Morin E."/>
            <person name="Salamov A."/>
            <person name="Lipzen A."/>
            <person name="Mereny Z."/>
            <person name="Hegedus B."/>
            <person name="Baldrian P."/>
            <person name="Stursova M."/>
            <person name="Weitz H."/>
            <person name="Taylor A."/>
            <person name="Grigoriev I.V."/>
            <person name="Nagy L.G."/>
            <person name="Martin F."/>
            <person name="Kauserud H."/>
        </authorList>
    </citation>
    <scope>NUCLEOTIDE SEQUENCE</scope>
    <source>
        <strain evidence="2">CBHHK067</strain>
    </source>
</reference>
<feature type="non-terminal residue" evidence="2">
    <location>
        <position position="171"/>
    </location>
</feature>
<accession>A0AAD7C2Q4</accession>
<protein>
    <submittedName>
        <fullName evidence="2">Uncharacterized protein</fullName>
    </submittedName>
</protein>
<feature type="compositionally biased region" description="Acidic residues" evidence="1">
    <location>
        <begin position="160"/>
        <end position="171"/>
    </location>
</feature>
<evidence type="ECO:0000256" key="1">
    <source>
        <dbReference type="SAM" id="MobiDB-lite"/>
    </source>
</evidence>
<gene>
    <name evidence="2" type="ORF">B0H17DRAFT_961226</name>
</gene>
<name>A0AAD7C2Q4_MYCRO</name>
<dbReference type="Proteomes" id="UP001221757">
    <property type="component" value="Unassembled WGS sequence"/>
</dbReference>